<dbReference type="Proteomes" id="UP000249633">
    <property type="component" value="Unassembled WGS sequence"/>
</dbReference>
<evidence type="ECO:0000256" key="2">
    <source>
        <dbReference type="ARBA" id="ARBA00022989"/>
    </source>
</evidence>
<feature type="transmembrane region" description="Helical" evidence="4">
    <location>
        <begin position="256"/>
        <end position="276"/>
    </location>
</feature>
<dbReference type="InterPro" id="IPR036259">
    <property type="entry name" value="MFS_trans_sf"/>
</dbReference>
<organism evidence="6 7">
    <name type="scientific">Roseateles depolymerans</name>
    <dbReference type="NCBI Taxonomy" id="76731"/>
    <lineage>
        <taxon>Bacteria</taxon>
        <taxon>Pseudomonadati</taxon>
        <taxon>Pseudomonadota</taxon>
        <taxon>Betaproteobacteria</taxon>
        <taxon>Burkholderiales</taxon>
        <taxon>Sphaerotilaceae</taxon>
        <taxon>Roseateles</taxon>
    </lineage>
</organism>
<feature type="transmembrane region" description="Helical" evidence="4">
    <location>
        <begin position="310"/>
        <end position="331"/>
    </location>
</feature>
<dbReference type="CDD" id="cd17355">
    <property type="entry name" value="MFS_YcxA_like"/>
    <property type="match status" value="1"/>
</dbReference>
<dbReference type="GO" id="GO:0022857">
    <property type="term" value="F:transmembrane transporter activity"/>
    <property type="evidence" value="ECO:0007669"/>
    <property type="project" value="InterPro"/>
</dbReference>
<gene>
    <name evidence="6" type="ORF">DI603_12660</name>
</gene>
<dbReference type="InterPro" id="IPR020846">
    <property type="entry name" value="MFS_dom"/>
</dbReference>
<evidence type="ECO:0000313" key="7">
    <source>
        <dbReference type="Proteomes" id="UP000249633"/>
    </source>
</evidence>
<sequence length="406" mass="42948">MSSARSATAPLSVRQVLLCGALIVTLSMGIRHGFGFWLQPIVTERGWTRETFSFAMAVQNLSWGLAGPLAGLLADRFGAWRVLVGGGLLYALGLLLMAVSSHPLAFLLSTGVLIGIAQSGTTYAVIYGVLGRTVSPERRSWAFGIAAAAGSFGQFVMIPVETWLITHLGWQPALYLLAGAALLILPLAFGVREPGRAPASGPQQSAGQALREALGYRSFLLLMLGYFVCGFQVVFIGVHLPSYLKDHGLGLEVSTGALMLIGLFNIFGTFAAGSLGQRIPKRYLLAGIYGLRSVAIVAFLAAPLTPVSVYLFAAVIGFLWLSTVPPTNAVVAQIFGAQHLSMLGGFVFLSHQIGSFLGVWLGGKLYDTTGSYDIVWGLAVALGVMALLANLPVREGPIARLEARPA</sequence>
<keyword evidence="2 4" id="KW-1133">Transmembrane helix</keyword>
<protein>
    <submittedName>
        <fullName evidence="6">MFS transporter</fullName>
    </submittedName>
</protein>
<dbReference type="PANTHER" id="PTHR11360:SF284">
    <property type="entry name" value="EG:103B4.3 PROTEIN-RELATED"/>
    <property type="match status" value="1"/>
</dbReference>
<dbReference type="PANTHER" id="PTHR11360">
    <property type="entry name" value="MONOCARBOXYLATE TRANSPORTER"/>
    <property type="match status" value="1"/>
</dbReference>
<keyword evidence="3 4" id="KW-0472">Membrane</keyword>
<feature type="transmembrane region" description="Helical" evidence="4">
    <location>
        <begin position="283"/>
        <end position="304"/>
    </location>
</feature>
<keyword evidence="1 4" id="KW-0812">Transmembrane</keyword>
<feature type="transmembrane region" description="Helical" evidence="4">
    <location>
        <begin position="105"/>
        <end position="129"/>
    </location>
</feature>
<feature type="transmembrane region" description="Helical" evidence="4">
    <location>
        <begin position="172"/>
        <end position="191"/>
    </location>
</feature>
<name>A0A2W5FEJ6_9BURK</name>
<feature type="transmembrane region" description="Helical" evidence="4">
    <location>
        <begin position="141"/>
        <end position="160"/>
    </location>
</feature>
<feature type="domain" description="Major facilitator superfamily (MFS) profile" evidence="5">
    <location>
        <begin position="13"/>
        <end position="395"/>
    </location>
</feature>
<dbReference type="InterPro" id="IPR050327">
    <property type="entry name" value="Proton-linked_MCT"/>
</dbReference>
<reference evidence="6 7" key="1">
    <citation type="submission" date="2017-08" db="EMBL/GenBank/DDBJ databases">
        <title>Infants hospitalized years apart are colonized by the same room-sourced microbial strains.</title>
        <authorList>
            <person name="Brooks B."/>
            <person name="Olm M.R."/>
            <person name="Firek B.A."/>
            <person name="Baker R."/>
            <person name="Thomas B.C."/>
            <person name="Morowitz M.J."/>
            <person name="Banfield J.F."/>
        </authorList>
    </citation>
    <scope>NUCLEOTIDE SEQUENCE [LARGE SCALE GENOMIC DNA]</scope>
    <source>
        <strain evidence="6">S2_012_000_R2_81</strain>
    </source>
</reference>
<accession>A0A2W5FEJ6</accession>
<dbReference type="AlphaFoldDB" id="A0A2W5FEJ6"/>
<dbReference type="InterPro" id="IPR011701">
    <property type="entry name" value="MFS"/>
</dbReference>
<proteinExistence type="predicted"/>
<evidence type="ECO:0000259" key="5">
    <source>
        <dbReference type="PROSITE" id="PS50850"/>
    </source>
</evidence>
<evidence type="ECO:0000256" key="4">
    <source>
        <dbReference type="SAM" id="Phobius"/>
    </source>
</evidence>
<feature type="transmembrane region" description="Helical" evidence="4">
    <location>
        <begin position="51"/>
        <end position="73"/>
    </location>
</feature>
<dbReference type="Pfam" id="PF07690">
    <property type="entry name" value="MFS_1"/>
    <property type="match status" value="1"/>
</dbReference>
<evidence type="ECO:0000313" key="6">
    <source>
        <dbReference type="EMBL" id="PZP31216.1"/>
    </source>
</evidence>
<dbReference type="SUPFAM" id="SSF103473">
    <property type="entry name" value="MFS general substrate transporter"/>
    <property type="match status" value="1"/>
</dbReference>
<evidence type="ECO:0000256" key="1">
    <source>
        <dbReference type="ARBA" id="ARBA00022692"/>
    </source>
</evidence>
<feature type="transmembrane region" description="Helical" evidence="4">
    <location>
        <begin position="80"/>
        <end position="99"/>
    </location>
</feature>
<evidence type="ECO:0000256" key="3">
    <source>
        <dbReference type="ARBA" id="ARBA00023136"/>
    </source>
</evidence>
<feature type="transmembrane region" description="Helical" evidence="4">
    <location>
        <begin position="374"/>
        <end position="393"/>
    </location>
</feature>
<dbReference type="EMBL" id="QFOD01000011">
    <property type="protein sequence ID" value="PZP31216.1"/>
    <property type="molecule type" value="Genomic_DNA"/>
</dbReference>
<feature type="transmembrane region" description="Helical" evidence="4">
    <location>
        <begin position="219"/>
        <end position="244"/>
    </location>
</feature>
<dbReference type="PROSITE" id="PS50850">
    <property type="entry name" value="MFS"/>
    <property type="match status" value="1"/>
</dbReference>
<feature type="transmembrane region" description="Helical" evidence="4">
    <location>
        <begin position="343"/>
        <end position="362"/>
    </location>
</feature>
<dbReference type="Gene3D" id="1.20.1250.20">
    <property type="entry name" value="MFS general substrate transporter like domains"/>
    <property type="match status" value="1"/>
</dbReference>
<comment type="caution">
    <text evidence="6">The sequence shown here is derived from an EMBL/GenBank/DDBJ whole genome shotgun (WGS) entry which is preliminary data.</text>
</comment>